<organism evidence="1 2">
    <name type="scientific">Plectosphaerella cucumerina</name>
    <dbReference type="NCBI Taxonomy" id="40658"/>
    <lineage>
        <taxon>Eukaryota</taxon>
        <taxon>Fungi</taxon>
        <taxon>Dikarya</taxon>
        <taxon>Ascomycota</taxon>
        <taxon>Pezizomycotina</taxon>
        <taxon>Sordariomycetes</taxon>
        <taxon>Hypocreomycetidae</taxon>
        <taxon>Glomerellales</taxon>
        <taxon>Plectosphaerellaceae</taxon>
        <taxon>Plectosphaerella</taxon>
    </lineage>
</organism>
<keyword evidence="2" id="KW-1185">Reference proteome</keyword>
<accession>A0A8K0TA15</accession>
<dbReference type="EMBL" id="JAGPXD010000004">
    <property type="protein sequence ID" value="KAH7358030.1"/>
    <property type="molecule type" value="Genomic_DNA"/>
</dbReference>
<reference evidence="1" key="1">
    <citation type="journal article" date="2021" name="Nat. Commun.">
        <title>Genetic determinants of endophytism in the Arabidopsis root mycobiome.</title>
        <authorList>
            <person name="Mesny F."/>
            <person name="Miyauchi S."/>
            <person name="Thiergart T."/>
            <person name="Pickel B."/>
            <person name="Atanasova L."/>
            <person name="Karlsson M."/>
            <person name="Huettel B."/>
            <person name="Barry K.W."/>
            <person name="Haridas S."/>
            <person name="Chen C."/>
            <person name="Bauer D."/>
            <person name="Andreopoulos W."/>
            <person name="Pangilinan J."/>
            <person name="LaButti K."/>
            <person name="Riley R."/>
            <person name="Lipzen A."/>
            <person name="Clum A."/>
            <person name="Drula E."/>
            <person name="Henrissat B."/>
            <person name="Kohler A."/>
            <person name="Grigoriev I.V."/>
            <person name="Martin F.M."/>
            <person name="Hacquard S."/>
        </authorList>
    </citation>
    <scope>NUCLEOTIDE SEQUENCE</scope>
    <source>
        <strain evidence="1">MPI-CAGE-AT-0016</strain>
    </source>
</reference>
<protein>
    <submittedName>
        <fullName evidence="1">Uncharacterized protein</fullName>
    </submittedName>
</protein>
<name>A0A8K0TA15_9PEZI</name>
<gene>
    <name evidence="1" type="ORF">B0T11DRAFT_99011</name>
</gene>
<proteinExistence type="predicted"/>
<evidence type="ECO:0000313" key="2">
    <source>
        <dbReference type="Proteomes" id="UP000813385"/>
    </source>
</evidence>
<evidence type="ECO:0000313" key="1">
    <source>
        <dbReference type="EMBL" id="KAH7358030.1"/>
    </source>
</evidence>
<comment type="caution">
    <text evidence="1">The sequence shown here is derived from an EMBL/GenBank/DDBJ whole genome shotgun (WGS) entry which is preliminary data.</text>
</comment>
<sequence length="88" mass="9527">MEVTSLTPYSCGDHLLSNEAGLDVFFDANGKGAGIVNVNDVTHFIALEPAESGGFACSRIYGEERALVHCYLPLSSTLEERDIEYIDA</sequence>
<dbReference type="Proteomes" id="UP000813385">
    <property type="component" value="Unassembled WGS sequence"/>
</dbReference>
<dbReference type="AlphaFoldDB" id="A0A8K0TA15"/>